<keyword evidence="3" id="KW-1185">Reference proteome</keyword>
<gene>
    <name evidence="2" type="ORF">AZI86_15370</name>
</gene>
<dbReference type="InterPro" id="IPR025537">
    <property type="entry name" value="DUF4423"/>
</dbReference>
<protein>
    <recommendedName>
        <fullName evidence="1">HTH cro/C1-type domain-containing protein</fullName>
    </recommendedName>
</protein>
<dbReference type="InterPro" id="IPR001387">
    <property type="entry name" value="Cro/C1-type_HTH"/>
</dbReference>
<dbReference type="EMBL" id="LUKE01000004">
    <property type="protein sequence ID" value="KYG63098.1"/>
    <property type="molecule type" value="Genomic_DNA"/>
</dbReference>
<dbReference type="Gene3D" id="1.10.260.40">
    <property type="entry name" value="lambda repressor-like DNA-binding domains"/>
    <property type="match status" value="1"/>
</dbReference>
<accession>A0A150WHN8</accession>
<sequence length="253" mass="29405">MEQRSSDFRNYLQEELVLRCRKNPAYSLRSFAKSLDLSPSFLSKILNGKRRITDEIFKKVSTHLNLEPEQMNSFKNFVGATKGELDFHGLQLEYFKLISDWFHYAILELTHVQDFKNDAEWIGARLGITANQAKGAIERLIDLELLEEIHGQLRVTSGGNTTTKNEFTALAFKKMQDELLSKARQSLWNEDISQRDHTSICMAIHTEDIPEVKKRLTQVRRDLCEYLERPRKTKPDDVYNLSLSFFSLTKESP</sequence>
<organism evidence="2 3">
    <name type="scientific">Bdellovibrio bacteriovorus</name>
    <dbReference type="NCBI Taxonomy" id="959"/>
    <lineage>
        <taxon>Bacteria</taxon>
        <taxon>Pseudomonadati</taxon>
        <taxon>Bdellovibrionota</taxon>
        <taxon>Bdellovibrionia</taxon>
        <taxon>Bdellovibrionales</taxon>
        <taxon>Pseudobdellovibrionaceae</taxon>
        <taxon>Bdellovibrio</taxon>
    </lineage>
</organism>
<dbReference type="RefSeq" id="WP_061836173.1">
    <property type="nucleotide sequence ID" value="NZ_LUKE01000004.1"/>
</dbReference>
<comment type="caution">
    <text evidence="2">The sequence shown here is derived from an EMBL/GenBank/DDBJ whole genome shotgun (WGS) entry which is preliminary data.</text>
</comment>
<dbReference type="InterPro" id="IPR011873">
    <property type="entry name" value="CHP02147"/>
</dbReference>
<evidence type="ECO:0000313" key="3">
    <source>
        <dbReference type="Proteomes" id="UP000075320"/>
    </source>
</evidence>
<feature type="domain" description="HTH cro/C1-type" evidence="1">
    <location>
        <begin position="17"/>
        <end position="71"/>
    </location>
</feature>
<proteinExistence type="predicted"/>
<dbReference type="AlphaFoldDB" id="A0A150WHN8"/>
<dbReference type="OrthoDB" id="5291146at2"/>
<dbReference type="PROSITE" id="PS50943">
    <property type="entry name" value="HTH_CROC1"/>
    <property type="match status" value="1"/>
</dbReference>
<dbReference type="NCBIfam" id="TIGR02147">
    <property type="entry name" value="Fsuc_second"/>
    <property type="match status" value="1"/>
</dbReference>
<dbReference type="InterPro" id="IPR010982">
    <property type="entry name" value="Lambda_DNA-bd_dom_sf"/>
</dbReference>
<dbReference type="Pfam" id="PF01381">
    <property type="entry name" value="HTH_3"/>
    <property type="match status" value="1"/>
</dbReference>
<dbReference type="GO" id="GO:0003677">
    <property type="term" value="F:DNA binding"/>
    <property type="evidence" value="ECO:0007669"/>
    <property type="project" value="InterPro"/>
</dbReference>
<dbReference type="SUPFAM" id="SSF47413">
    <property type="entry name" value="lambda repressor-like DNA-binding domains"/>
    <property type="match status" value="1"/>
</dbReference>
<name>A0A150WHN8_BDEBC</name>
<evidence type="ECO:0000313" key="2">
    <source>
        <dbReference type="EMBL" id="KYG63098.1"/>
    </source>
</evidence>
<dbReference type="Pfam" id="PF14394">
    <property type="entry name" value="DUF4423"/>
    <property type="match status" value="1"/>
</dbReference>
<dbReference type="SMART" id="SM00530">
    <property type="entry name" value="HTH_XRE"/>
    <property type="match status" value="1"/>
</dbReference>
<dbReference type="Proteomes" id="UP000075320">
    <property type="component" value="Unassembled WGS sequence"/>
</dbReference>
<reference evidence="2 3" key="1">
    <citation type="submission" date="2016-03" db="EMBL/GenBank/DDBJ databases">
        <authorList>
            <person name="Ploux O."/>
        </authorList>
    </citation>
    <scope>NUCLEOTIDE SEQUENCE [LARGE SCALE GENOMIC DNA]</scope>
    <source>
        <strain evidence="2 3">R0</strain>
    </source>
</reference>
<evidence type="ECO:0000259" key="1">
    <source>
        <dbReference type="PROSITE" id="PS50943"/>
    </source>
</evidence>
<dbReference type="CDD" id="cd00093">
    <property type="entry name" value="HTH_XRE"/>
    <property type="match status" value="1"/>
</dbReference>